<dbReference type="InterPro" id="IPR045149">
    <property type="entry name" value="OS-9-like"/>
</dbReference>
<evidence type="ECO:0000256" key="1">
    <source>
        <dbReference type="ARBA" id="ARBA00004240"/>
    </source>
</evidence>
<dbReference type="PANTHER" id="PTHR15414">
    <property type="entry name" value="OS-9-RELATED"/>
    <property type="match status" value="1"/>
</dbReference>
<comment type="caution">
    <text evidence="10">The sequence shown here is derived from an EMBL/GenBank/DDBJ whole genome shotgun (WGS) entry which is preliminary data.</text>
</comment>
<keyword evidence="2 8" id="KW-0732">Signal</keyword>
<proteinExistence type="predicted"/>
<dbReference type="Gene3D" id="2.70.130.10">
    <property type="entry name" value="Mannose-6-phosphate receptor binding domain"/>
    <property type="match status" value="1"/>
</dbReference>
<dbReference type="SUPFAM" id="SSF50911">
    <property type="entry name" value="Mannose 6-phosphate receptor domain"/>
    <property type="match status" value="1"/>
</dbReference>
<dbReference type="GO" id="GO:0030970">
    <property type="term" value="P:retrograde protein transport, ER to cytosol"/>
    <property type="evidence" value="ECO:0007669"/>
    <property type="project" value="TreeGrafter"/>
</dbReference>
<dbReference type="AlphaFoldDB" id="A0A8K0K0B4"/>
<dbReference type="PROSITE" id="PS51914">
    <property type="entry name" value="MRH"/>
    <property type="match status" value="1"/>
</dbReference>
<dbReference type="OrthoDB" id="239053at2759"/>
<dbReference type="InterPro" id="IPR012913">
    <property type="entry name" value="OS9-like_dom"/>
</dbReference>
<evidence type="ECO:0000256" key="5">
    <source>
        <dbReference type="ARBA" id="ARBA00037585"/>
    </source>
</evidence>
<feature type="domain" description="MRH" evidence="9">
    <location>
        <begin position="100"/>
        <end position="231"/>
    </location>
</feature>
<keyword evidence="11" id="KW-1185">Reference proteome</keyword>
<keyword evidence="3" id="KW-0256">Endoplasmic reticulum</keyword>
<dbReference type="EMBL" id="KZ308167">
    <property type="protein sequence ID" value="KAG8223588.1"/>
    <property type="molecule type" value="Genomic_DNA"/>
</dbReference>
<dbReference type="GO" id="GO:0005788">
    <property type="term" value="C:endoplasmic reticulum lumen"/>
    <property type="evidence" value="ECO:0007669"/>
    <property type="project" value="TreeGrafter"/>
</dbReference>
<comment type="subcellular location">
    <subcellularLocation>
        <location evidence="1">Endoplasmic reticulum</location>
    </subcellularLocation>
</comment>
<reference evidence="10" key="1">
    <citation type="submission" date="2013-04" db="EMBL/GenBank/DDBJ databases">
        <authorList>
            <person name="Qu J."/>
            <person name="Murali S.C."/>
            <person name="Bandaranaike D."/>
            <person name="Bellair M."/>
            <person name="Blankenburg K."/>
            <person name="Chao H."/>
            <person name="Dinh H."/>
            <person name="Doddapaneni H."/>
            <person name="Downs B."/>
            <person name="Dugan-Rocha S."/>
            <person name="Elkadiri S."/>
            <person name="Gnanaolivu R.D."/>
            <person name="Hernandez B."/>
            <person name="Javaid M."/>
            <person name="Jayaseelan J.C."/>
            <person name="Lee S."/>
            <person name="Li M."/>
            <person name="Ming W."/>
            <person name="Munidasa M."/>
            <person name="Muniz J."/>
            <person name="Nguyen L."/>
            <person name="Ongeri F."/>
            <person name="Osuji N."/>
            <person name="Pu L.-L."/>
            <person name="Puazo M."/>
            <person name="Qu C."/>
            <person name="Quiroz J."/>
            <person name="Raj R."/>
            <person name="Weissenberger G."/>
            <person name="Xin Y."/>
            <person name="Zou X."/>
            <person name="Han Y."/>
            <person name="Richards S."/>
            <person name="Worley K."/>
            <person name="Muzny D."/>
            <person name="Gibbs R."/>
        </authorList>
    </citation>
    <scope>NUCLEOTIDE SEQUENCE</scope>
    <source>
        <strain evidence="10">Sampled in the wild</strain>
    </source>
</reference>
<feature type="signal peptide" evidence="8">
    <location>
        <begin position="1"/>
        <end position="23"/>
    </location>
</feature>
<dbReference type="InterPro" id="IPR044865">
    <property type="entry name" value="MRH_dom"/>
</dbReference>
<evidence type="ECO:0000313" key="11">
    <source>
        <dbReference type="Proteomes" id="UP000792457"/>
    </source>
</evidence>
<dbReference type="InterPro" id="IPR009011">
    <property type="entry name" value="Man6P_isomerase_rcpt-bd_dom_sf"/>
</dbReference>
<keyword evidence="4" id="KW-1015">Disulfide bond</keyword>
<comment type="function">
    <text evidence="5">Probable lectin that binds selectively to improperly folded lumenal proteins. May function in endoplasmic reticulum quality control and endoplasmic reticulum-associated degradation (ERAD) of both non-glycosylated proteins and glycoproteins.</text>
</comment>
<organism evidence="10 11">
    <name type="scientific">Ladona fulva</name>
    <name type="common">Scarce chaser dragonfly</name>
    <name type="synonym">Libellula fulva</name>
    <dbReference type="NCBI Taxonomy" id="123851"/>
    <lineage>
        <taxon>Eukaryota</taxon>
        <taxon>Metazoa</taxon>
        <taxon>Ecdysozoa</taxon>
        <taxon>Arthropoda</taxon>
        <taxon>Hexapoda</taxon>
        <taxon>Insecta</taxon>
        <taxon>Pterygota</taxon>
        <taxon>Palaeoptera</taxon>
        <taxon>Odonata</taxon>
        <taxon>Epiprocta</taxon>
        <taxon>Anisoptera</taxon>
        <taxon>Libelluloidea</taxon>
        <taxon>Libellulidae</taxon>
        <taxon>Ladona</taxon>
    </lineage>
</organism>
<accession>A0A8K0K0B4</accession>
<dbReference type="GO" id="GO:0030968">
    <property type="term" value="P:endoplasmic reticulum unfolded protein response"/>
    <property type="evidence" value="ECO:0007669"/>
    <property type="project" value="InterPro"/>
</dbReference>
<evidence type="ECO:0000256" key="4">
    <source>
        <dbReference type="ARBA" id="ARBA00023157"/>
    </source>
</evidence>
<gene>
    <name evidence="10" type="ORF">J437_LFUL004108</name>
</gene>
<evidence type="ECO:0000256" key="6">
    <source>
        <dbReference type="ARBA" id="ARBA00041108"/>
    </source>
</evidence>
<evidence type="ECO:0000259" key="9">
    <source>
        <dbReference type="PROSITE" id="PS51914"/>
    </source>
</evidence>
<dbReference type="PANTHER" id="PTHR15414:SF0">
    <property type="entry name" value="ENDOPLASMIC RETICULUM LECTIN 1"/>
    <property type="match status" value="1"/>
</dbReference>
<protein>
    <recommendedName>
        <fullName evidence="6">Endoplasmic reticulum lectin 1</fullName>
    </recommendedName>
    <alternativeName>
        <fullName evidence="7">ER lectin</fullName>
    </alternativeName>
</protein>
<evidence type="ECO:0000256" key="2">
    <source>
        <dbReference type="ARBA" id="ARBA00022729"/>
    </source>
</evidence>
<evidence type="ECO:0000256" key="8">
    <source>
        <dbReference type="SAM" id="SignalP"/>
    </source>
</evidence>
<dbReference type="Proteomes" id="UP000792457">
    <property type="component" value="Unassembled WGS sequence"/>
</dbReference>
<sequence length="235" mass="27136">MILFNVYSFCATASAFLGASVFASDLRAFDDTTLYKINWPGRGSSDILDVPDVESLSVTTQNNEKYKCIIPRYTEKEKETSENYTGSSPLGLLFPLFTQSSCSYRLEPYWTYELCHGKYIRQYHEERDGRKVKLQEYILGVLDFKLFKSLSEEWDKKEKTEIPVKKIDGINMPYLQLDMVDGTICDLNGKPRTTRVLYVCHLHGKHEIYSLKESSTCEYEVVVLSPLLCAHPKYR</sequence>
<evidence type="ECO:0000313" key="10">
    <source>
        <dbReference type="EMBL" id="KAG8223588.1"/>
    </source>
</evidence>
<evidence type="ECO:0000256" key="3">
    <source>
        <dbReference type="ARBA" id="ARBA00022824"/>
    </source>
</evidence>
<evidence type="ECO:0000256" key="7">
    <source>
        <dbReference type="ARBA" id="ARBA00041661"/>
    </source>
</evidence>
<reference evidence="10" key="2">
    <citation type="submission" date="2017-10" db="EMBL/GenBank/DDBJ databases">
        <title>Ladona fulva Genome sequencing and assembly.</title>
        <authorList>
            <person name="Murali S."/>
            <person name="Richards S."/>
            <person name="Bandaranaike D."/>
            <person name="Bellair M."/>
            <person name="Blankenburg K."/>
            <person name="Chao H."/>
            <person name="Dinh H."/>
            <person name="Doddapaneni H."/>
            <person name="Dugan-Rocha S."/>
            <person name="Elkadiri S."/>
            <person name="Gnanaolivu R."/>
            <person name="Hernandez B."/>
            <person name="Skinner E."/>
            <person name="Javaid M."/>
            <person name="Lee S."/>
            <person name="Li M."/>
            <person name="Ming W."/>
            <person name="Munidasa M."/>
            <person name="Muniz J."/>
            <person name="Nguyen L."/>
            <person name="Hughes D."/>
            <person name="Osuji N."/>
            <person name="Pu L.-L."/>
            <person name="Puazo M."/>
            <person name="Qu C."/>
            <person name="Quiroz J."/>
            <person name="Raj R."/>
            <person name="Weissenberger G."/>
            <person name="Xin Y."/>
            <person name="Zou X."/>
            <person name="Han Y."/>
            <person name="Worley K."/>
            <person name="Muzny D."/>
            <person name="Gibbs R."/>
        </authorList>
    </citation>
    <scope>NUCLEOTIDE SEQUENCE</scope>
    <source>
        <strain evidence="10">Sampled in the wild</strain>
    </source>
</reference>
<feature type="chain" id="PRO_5035465018" description="Endoplasmic reticulum lectin 1" evidence="8">
    <location>
        <begin position="24"/>
        <end position="235"/>
    </location>
</feature>
<dbReference type="Pfam" id="PF07915">
    <property type="entry name" value="PRKCSH"/>
    <property type="match status" value="1"/>
</dbReference>
<name>A0A8K0K0B4_LADFU</name>